<dbReference type="PROSITE" id="PS00211">
    <property type="entry name" value="ABC_TRANSPORTER_1"/>
    <property type="match status" value="1"/>
</dbReference>
<evidence type="ECO:0000313" key="11">
    <source>
        <dbReference type="Proteomes" id="UP001638015"/>
    </source>
</evidence>
<keyword evidence="2 7" id="KW-0812">Transmembrane</keyword>
<dbReference type="CDD" id="cd18541">
    <property type="entry name" value="ABC_6TM_TmrB_like"/>
    <property type="match status" value="1"/>
</dbReference>
<dbReference type="InterPro" id="IPR003439">
    <property type="entry name" value="ABC_transporter-like_ATP-bd"/>
</dbReference>
<comment type="caution">
    <text evidence="10">The sequence shown here is derived from an EMBL/GenBank/DDBJ whole genome shotgun (WGS) entry which is preliminary data.</text>
</comment>
<evidence type="ECO:0000256" key="4">
    <source>
        <dbReference type="ARBA" id="ARBA00022840"/>
    </source>
</evidence>
<feature type="transmembrane region" description="Helical" evidence="7">
    <location>
        <begin position="158"/>
        <end position="176"/>
    </location>
</feature>
<feature type="transmembrane region" description="Helical" evidence="7">
    <location>
        <begin position="247"/>
        <end position="266"/>
    </location>
</feature>
<evidence type="ECO:0000256" key="1">
    <source>
        <dbReference type="ARBA" id="ARBA00004651"/>
    </source>
</evidence>
<keyword evidence="11" id="KW-1185">Reference proteome</keyword>
<keyword evidence="3" id="KW-0547">Nucleotide-binding</keyword>
<evidence type="ECO:0000256" key="2">
    <source>
        <dbReference type="ARBA" id="ARBA00022692"/>
    </source>
</evidence>
<dbReference type="PANTHER" id="PTHR43394:SF1">
    <property type="entry name" value="ATP-BINDING CASSETTE SUB-FAMILY B MEMBER 10, MITOCHONDRIAL"/>
    <property type="match status" value="1"/>
</dbReference>
<dbReference type="PROSITE" id="PS50893">
    <property type="entry name" value="ABC_TRANSPORTER_2"/>
    <property type="match status" value="1"/>
</dbReference>
<sequence>MFKNFKWFVKYAKRNYIVGSISLIVSDIISLFLPYITGQLIDMVYNNTLTMANFKKMIIIAIILVILKYVTAMAWSYNIFTASSMMEYLSRDKLMNKFLRQSQRFYENNPTGSLMSKSTQDVSQVAQFAGFGVLAFFDAVLFPVFIIIMMIATIDFKMTIFAIIPYVVLAFGYYKLMDKIYNRSKLVNKSFDELTDNVLEDVEGIRIIRVYNIGKLRAEKFKQKTRELADRYVNLVKVQALIEPFEIFVTSISYAIAVGFGAYLVSSGNLSVGKIVSFTYYLGMLVWPMFALGEFLNLSQQASAAMDRIVELLNYKEEINDTSSLKNTNDNSDIEFINHSYKYPSSNKDILEDINLSIENGTSLGIVGKTGSGKTTLIRQLLDIYKVDKDSIIIGNDSFDEVSAKSFKENIGYVPQRHMIFSDTLENNIKFSKPNATDIELNKAIEISDFTKDIGEFKDGLQTLTGEKGVSLSGGQKQRLSIARAILKDPQILILDDAMSAVDANTEQNIIKNLTKSRKGKTTIIIAHRISQVQDCDKIIVMEDGKITDRGSHEELMSYESWYKNQYENQISGGEMNG</sequence>
<evidence type="ECO:0000256" key="3">
    <source>
        <dbReference type="ARBA" id="ARBA00022741"/>
    </source>
</evidence>
<feature type="domain" description="ABC transmembrane type-1" evidence="9">
    <location>
        <begin position="17"/>
        <end position="301"/>
    </location>
</feature>
<dbReference type="InterPro" id="IPR003593">
    <property type="entry name" value="AAA+_ATPase"/>
</dbReference>
<evidence type="ECO:0000259" key="9">
    <source>
        <dbReference type="PROSITE" id="PS50929"/>
    </source>
</evidence>
<dbReference type="Pfam" id="PF00664">
    <property type="entry name" value="ABC_membrane"/>
    <property type="match status" value="1"/>
</dbReference>
<protein>
    <submittedName>
        <fullName evidence="10">ABC transporter ATP-binding protein</fullName>
    </submittedName>
</protein>
<dbReference type="SUPFAM" id="SSF52540">
    <property type="entry name" value="P-loop containing nucleoside triphosphate hydrolases"/>
    <property type="match status" value="1"/>
</dbReference>
<dbReference type="SMART" id="SM00382">
    <property type="entry name" value="AAA"/>
    <property type="match status" value="1"/>
</dbReference>
<organism evidence="10 11">
    <name type="scientific">Anaerococcus cruorum</name>
    <dbReference type="NCBI Taxonomy" id="3115617"/>
    <lineage>
        <taxon>Bacteria</taxon>
        <taxon>Bacillati</taxon>
        <taxon>Bacillota</taxon>
        <taxon>Tissierellia</taxon>
        <taxon>Tissierellales</taxon>
        <taxon>Peptoniphilaceae</taxon>
        <taxon>Anaerococcus</taxon>
    </lineage>
</organism>
<keyword evidence="6 7" id="KW-0472">Membrane</keyword>
<evidence type="ECO:0000256" key="7">
    <source>
        <dbReference type="SAM" id="Phobius"/>
    </source>
</evidence>
<gene>
    <name evidence="10" type="ORF">ACCQ40_05330</name>
</gene>
<dbReference type="InterPro" id="IPR039421">
    <property type="entry name" value="Type_1_exporter"/>
</dbReference>
<accession>A0ABW9MWG7</accession>
<keyword evidence="4 10" id="KW-0067">ATP-binding</keyword>
<evidence type="ECO:0000313" key="10">
    <source>
        <dbReference type="EMBL" id="MFO3716208.1"/>
    </source>
</evidence>
<evidence type="ECO:0000259" key="8">
    <source>
        <dbReference type="PROSITE" id="PS50893"/>
    </source>
</evidence>
<name>A0ABW9MWG7_9FIRM</name>
<feature type="transmembrane region" description="Helical" evidence="7">
    <location>
        <begin position="16"/>
        <end position="37"/>
    </location>
</feature>
<dbReference type="GO" id="GO:0005524">
    <property type="term" value="F:ATP binding"/>
    <property type="evidence" value="ECO:0007669"/>
    <property type="project" value="UniProtKB-KW"/>
</dbReference>
<dbReference type="Proteomes" id="UP001638015">
    <property type="component" value="Unassembled WGS sequence"/>
</dbReference>
<proteinExistence type="predicted"/>
<dbReference type="InterPro" id="IPR027417">
    <property type="entry name" value="P-loop_NTPase"/>
</dbReference>
<evidence type="ECO:0000256" key="6">
    <source>
        <dbReference type="ARBA" id="ARBA00023136"/>
    </source>
</evidence>
<dbReference type="RefSeq" id="WP_410032922.1">
    <property type="nucleotide sequence ID" value="NZ_JBGMEH010000006.1"/>
</dbReference>
<feature type="transmembrane region" description="Helical" evidence="7">
    <location>
        <begin position="57"/>
        <end position="80"/>
    </location>
</feature>
<comment type="subcellular location">
    <subcellularLocation>
        <location evidence="1">Cell membrane</location>
        <topology evidence="1">Multi-pass membrane protein</topology>
    </subcellularLocation>
</comment>
<dbReference type="PROSITE" id="PS50929">
    <property type="entry name" value="ABC_TM1F"/>
    <property type="match status" value="1"/>
</dbReference>
<reference evidence="10 11" key="1">
    <citation type="journal article" date="2025" name="Anaerobe">
        <title>Description of Anaerococcus kampingiae sp. nov., Anaerococcus groningensis sp. nov., Anaerococcus martiniensis sp. nov., and Anaerococcus cruorum sp. nov., isolated from human clinical specimens.</title>
        <authorList>
            <person name="Boiten K.E."/>
            <person name="Meijer J."/>
            <person name="van Wezel E.M."/>
            <person name="Veloo A.C.M."/>
        </authorList>
    </citation>
    <scope>NUCLEOTIDE SEQUENCE [LARGE SCALE GENOMIC DNA]</scope>
    <source>
        <strain evidence="10 11">ENR1039</strain>
    </source>
</reference>
<feature type="transmembrane region" description="Helical" evidence="7">
    <location>
        <begin position="125"/>
        <end position="152"/>
    </location>
</feature>
<dbReference type="Gene3D" id="1.20.1560.10">
    <property type="entry name" value="ABC transporter type 1, transmembrane domain"/>
    <property type="match status" value="1"/>
</dbReference>
<dbReference type="InterPro" id="IPR017871">
    <property type="entry name" value="ABC_transporter-like_CS"/>
</dbReference>
<keyword evidence="5 7" id="KW-1133">Transmembrane helix</keyword>
<dbReference type="SUPFAM" id="SSF90123">
    <property type="entry name" value="ABC transporter transmembrane region"/>
    <property type="match status" value="1"/>
</dbReference>
<dbReference type="Gene3D" id="3.40.50.300">
    <property type="entry name" value="P-loop containing nucleotide triphosphate hydrolases"/>
    <property type="match status" value="1"/>
</dbReference>
<dbReference type="PANTHER" id="PTHR43394">
    <property type="entry name" value="ATP-DEPENDENT PERMEASE MDL1, MITOCHONDRIAL"/>
    <property type="match status" value="1"/>
</dbReference>
<evidence type="ECO:0000256" key="5">
    <source>
        <dbReference type="ARBA" id="ARBA00022989"/>
    </source>
</evidence>
<dbReference type="EMBL" id="JBGMEH010000006">
    <property type="protein sequence ID" value="MFO3716208.1"/>
    <property type="molecule type" value="Genomic_DNA"/>
</dbReference>
<dbReference type="Pfam" id="PF00005">
    <property type="entry name" value="ABC_tran"/>
    <property type="match status" value="1"/>
</dbReference>
<dbReference type="InterPro" id="IPR036640">
    <property type="entry name" value="ABC1_TM_sf"/>
</dbReference>
<dbReference type="InterPro" id="IPR011527">
    <property type="entry name" value="ABC1_TM_dom"/>
</dbReference>
<feature type="transmembrane region" description="Helical" evidence="7">
    <location>
        <begin position="278"/>
        <end position="298"/>
    </location>
</feature>
<feature type="domain" description="ABC transporter" evidence="8">
    <location>
        <begin position="334"/>
        <end position="569"/>
    </location>
</feature>